<sequence>MAIFAGDLTARHVAWAACVLVATLLAQYIRQGYRNRCLFRDLKKQGIPIMKHSMWFGHLETIGKLVQDIPSDAHGNYMPNQILKNWQTLFPDCKQRPPVAYLDLWPFSPPMIVPLLLPVAVQFTQEKSLMKPPEQKNVMRPLTRNLDLSSMEGAEWKVWRKRFNPGFSEKTLTARTPELLEDAENYAARLQARAGPDGSWGPVFALEPETTALAMDIIFRFFFGARINKMLTNKKQQLETAVKDTITRMRFTPHLGNFLGFYNPWRYIKTWTNYRTMVNGLAPVMLQRMNELDQTKKSANSTLVDACIEGFREDRRNGEPNTSDRDFIGMAVGQIGVFIFAGHDTTASSLCWVMLMLSQHPEALARMRAEHDAVLGPDPTKAASLLKDNPQLINSLTYTNALIKEVNRIHANLGTMRGGAPGYYLNGPAGSGYEGMRFPTEAFLVWDNIYLLQRDEDLWERPLEFIPERWLVIDENDPLHPPRNGYRFFELGPRNCIGQNLAISEIKMAIVLVARTLDWECAWDEWDKKMNTKGKKPTLWGERCYQVGTDSPPHVKDGMPIHVKLRKLD</sequence>
<evidence type="ECO:0000256" key="5">
    <source>
        <dbReference type="ARBA" id="ARBA00023002"/>
    </source>
</evidence>
<dbReference type="InterPro" id="IPR036396">
    <property type="entry name" value="Cyt_P450_sf"/>
</dbReference>
<dbReference type="Gene3D" id="1.10.630.10">
    <property type="entry name" value="Cytochrome P450"/>
    <property type="match status" value="1"/>
</dbReference>
<evidence type="ECO:0000313" key="10">
    <source>
        <dbReference type="EMBL" id="KAK3386752.1"/>
    </source>
</evidence>
<evidence type="ECO:0000256" key="7">
    <source>
        <dbReference type="ARBA" id="ARBA00023033"/>
    </source>
</evidence>
<keyword evidence="9" id="KW-0812">Transmembrane</keyword>
<keyword evidence="5" id="KW-0560">Oxidoreductase</keyword>
<dbReference type="Proteomes" id="UP001285441">
    <property type="component" value="Unassembled WGS sequence"/>
</dbReference>
<name>A0AAE0U0U4_9PEZI</name>
<gene>
    <name evidence="10" type="ORF">B0H63DRAFT_558382</name>
</gene>
<keyword evidence="9" id="KW-1133">Transmembrane helix</keyword>
<keyword evidence="9" id="KW-0472">Membrane</keyword>
<comment type="cofactor">
    <cofactor evidence="1 8">
        <name>heme</name>
        <dbReference type="ChEBI" id="CHEBI:30413"/>
    </cofactor>
</comment>
<reference evidence="10" key="1">
    <citation type="journal article" date="2023" name="Mol. Phylogenet. Evol.">
        <title>Genome-scale phylogeny and comparative genomics of the fungal order Sordariales.</title>
        <authorList>
            <person name="Hensen N."/>
            <person name="Bonometti L."/>
            <person name="Westerberg I."/>
            <person name="Brannstrom I.O."/>
            <person name="Guillou S."/>
            <person name="Cros-Aarteil S."/>
            <person name="Calhoun S."/>
            <person name="Haridas S."/>
            <person name="Kuo A."/>
            <person name="Mondo S."/>
            <person name="Pangilinan J."/>
            <person name="Riley R."/>
            <person name="LaButti K."/>
            <person name="Andreopoulos B."/>
            <person name="Lipzen A."/>
            <person name="Chen C."/>
            <person name="Yan M."/>
            <person name="Daum C."/>
            <person name="Ng V."/>
            <person name="Clum A."/>
            <person name="Steindorff A."/>
            <person name="Ohm R.A."/>
            <person name="Martin F."/>
            <person name="Silar P."/>
            <person name="Natvig D.O."/>
            <person name="Lalanne C."/>
            <person name="Gautier V."/>
            <person name="Ament-Velasquez S.L."/>
            <person name="Kruys A."/>
            <person name="Hutchinson M.I."/>
            <person name="Powell A.J."/>
            <person name="Barry K."/>
            <person name="Miller A.N."/>
            <person name="Grigoriev I.V."/>
            <person name="Debuchy R."/>
            <person name="Gladieux P."/>
            <person name="Hiltunen Thoren M."/>
            <person name="Johannesson H."/>
        </authorList>
    </citation>
    <scope>NUCLEOTIDE SEQUENCE</scope>
    <source>
        <strain evidence="10">CBS 232.78</strain>
    </source>
</reference>
<keyword evidence="11" id="KW-1185">Reference proteome</keyword>
<dbReference type="AlphaFoldDB" id="A0AAE0U0U4"/>
<dbReference type="GO" id="GO:0004497">
    <property type="term" value="F:monooxygenase activity"/>
    <property type="evidence" value="ECO:0007669"/>
    <property type="project" value="UniProtKB-KW"/>
</dbReference>
<evidence type="ECO:0000256" key="6">
    <source>
        <dbReference type="ARBA" id="ARBA00023004"/>
    </source>
</evidence>
<dbReference type="GO" id="GO:0020037">
    <property type="term" value="F:heme binding"/>
    <property type="evidence" value="ECO:0007669"/>
    <property type="project" value="InterPro"/>
</dbReference>
<keyword evidence="3 8" id="KW-0349">Heme</keyword>
<dbReference type="GO" id="GO:0016705">
    <property type="term" value="F:oxidoreductase activity, acting on paired donors, with incorporation or reduction of molecular oxygen"/>
    <property type="evidence" value="ECO:0007669"/>
    <property type="project" value="InterPro"/>
</dbReference>
<dbReference type="CDD" id="cd11051">
    <property type="entry name" value="CYP59-like"/>
    <property type="match status" value="1"/>
</dbReference>
<evidence type="ECO:0000256" key="1">
    <source>
        <dbReference type="ARBA" id="ARBA00001971"/>
    </source>
</evidence>
<evidence type="ECO:0000313" key="11">
    <source>
        <dbReference type="Proteomes" id="UP001285441"/>
    </source>
</evidence>
<keyword evidence="4 8" id="KW-0479">Metal-binding</keyword>
<accession>A0AAE0U0U4</accession>
<feature type="transmembrane region" description="Helical" evidence="9">
    <location>
        <begin position="12"/>
        <end position="29"/>
    </location>
</feature>
<evidence type="ECO:0000256" key="2">
    <source>
        <dbReference type="ARBA" id="ARBA00005179"/>
    </source>
</evidence>
<keyword evidence="7" id="KW-0503">Monooxygenase</keyword>
<dbReference type="InterPro" id="IPR001128">
    <property type="entry name" value="Cyt_P450"/>
</dbReference>
<organism evidence="10 11">
    <name type="scientific">Podospora didyma</name>
    <dbReference type="NCBI Taxonomy" id="330526"/>
    <lineage>
        <taxon>Eukaryota</taxon>
        <taxon>Fungi</taxon>
        <taxon>Dikarya</taxon>
        <taxon>Ascomycota</taxon>
        <taxon>Pezizomycotina</taxon>
        <taxon>Sordariomycetes</taxon>
        <taxon>Sordariomycetidae</taxon>
        <taxon>Sordariales</taxon>
        <taxon>Podosporaceae</taxon>
        <taxon>Podospora</taxon>
    </lineage>
</organism>
<comment type="pathway">
    <text evidence="2">Secondary metabolite biosynthesis.</text>
</comment>
<dbReference type="PRINTS" id="PR00385">
    <property type="entry name" value="P450"/>
</dbReference>
<dbReference type="InterPro" id="IPR050121">
    <property type="entry name" value="Cytochrome_P450_monoxygenase"/>
</dbReference>
<reference evidence="10" key="2">
    <citation type="submission" date="2023-06" db="EMBL/GenBank/DDBJ databases">
        <authorList>
            <consortium name="Lawrence Berkeley National Laboratory"/>
            <person name="Haridas S."/>
            <person name="Hensen N."/>
            <person name="Bonometti L."/>
            <person name="Westerberg I."/>
            <person name="Brannstrom I.O."/>
            <person name="Guillou S."/>
            <person name="Cros-Aarteil S."/>
            <person name="Calhoun S."/>
            <person name="Kuo A."/>
            <person name="Mondo S."/>
            <person name="Pangilinan J."/>
            <person name="Riley R."/>
            <person name="LaButti K."/>
            <person name="Andreopoulos B."/>
            <person name="Lipzen A."/>
            <person name="Chen C."/>
            <person name="Yanf M."/>
            <person name="Daum C."/>
            <person name="Ng V."/>
            <person name="Clum A."/>
            <person name="Steindorff A."/>
            <person name="Ohm R."/>
            <person name="Martin F."/>
            <person name="Silar P."/>
            <person name="Natvig D."/>
            <person name="Lalanne C."/>
            <person name="Gautier V."/>
            <person name="Ament-velasquez S.L."/>
            <person name="Kruys A."/>
            <person name="Hutchinson M.I."/>
            <person name="Powell A.J."/>
            <person name="Barry K."/>
            <person name="Miller A.N."/>
            <person name="Grigoriev I.V."/>
            <person name="Debuchy R."/>
            <person name="Gladieux P."/>
            <person name="Thoren M.H."/>
            <person name="Johannesson H."/>
        </authorList>
    </citation>
    <scope>NUCLEOTIDE SEQUENCE</scope>
    <source>
        <strain evidence="10">CBS 232.78</strain>
    </source>
</reference>
<evidence type="ECO:0000256" key="8">
    <source>
        <dbReference type="PIRSR" id="PIRSR602401-1"/>
    </source>
</evidence>
<dbReference type="PANTHER" id="PTHR24305:SF107">
    <property type="entry name" value="P450, PUTATIVE (EUROFUNG)-RELATED"/>
    <property type="match status" value="1"/>
</dbReference>
<evidence type="ECO:0000256" key="4">
    <source>
        <dbReference type="ARBA" id="ARBA00022723"/>
    </source>
</evidence>
<dbReference type="Pfam" id="PF00067">
    <property type="entry name" value="p450"/>
    <property type="match status" value="1"/>
</dbReference>
<dbReference type="EMBL" id="JAULSW010000003">
    <property type="protein sequence ID" value="KAK3386752.1"/>
    <property type="molecule type" value="Genomic_DNA"/>
</dbReference>
<dbReference type="SUPFAM" id="SSF48264">
    <property type="entry name" value="Cytochrome P450"/>
    <property type="match status" value="1"/>
</dbReference>
<proteinExistence type="predicted"/>
<evidence type="ECO:0000256" key="3">
    <source>
        <dbReference type="ARBA" id="ARBA00022617"/>
    </source>
</evidence>
<comment type="caution">
    <text evidence="10">The sequence shown here is derived from an EMBL/GenBank/DDBJ whole genome shotgun (WGS) entry which is preliminary data.</text>
</comment>
<evidence type="ECO:0000256" key="9">
    <source>
        <dbReference type="SAM" id="Phobius"/>
    </source>
</evidence>
<dbReference type="GO" id="GO:0005506">
    <property type="term" value="F:iron ion binding"/>
    <property type="evidence" value="ECO:0007669"/>
    <property type="project" value="InterPro"/>
</dbReference>
<protein>
    <submittedName>
        <fullName evidence="10">Cytochrome P450</fullName>
    </submittedName>
</protein>
<dbReference type="PANTHER" id="PTHR24305">
    <property type="entry name" value="CYTOCHROME P450"/>
    <property type="match status" value="1"/>
</dbReference>
<dbReference type="InterPro" id="IPR002401">
    <property type="entry name" value="Cyt_P450_E_grp-I"/>
</dbReference>
<keyword evidence="6 8" id="KW-0408">Iron</keyword>
<feature type="binding site" description="axial binding residue" evidence="8">
    <location>
        <position position="496"/>
    </location>
    <ligand>
        <name>heme</name>
        <dbReference type="ChEBI" id="CHEBI:30413"/>
    </ligand>
    <ligandPart>
        <name>Fe</name>
        <dbReference type="ChEBI" id="CHEBI:18248"/>
    </ligandPart>
</feature>
<dbReference type="PRINTS" id="PR00463">
    <property type="entry name" value="EP450I"/>
</dbReference>